<dbReference type="InterPro" id="IPR050301">
    <property type="entry name" value="NTE"/>
</dbReference>
<evidence type="ECO:0000313" key="7">
    <source>
        <dbReference type="Proteomes" id="UP000256999"/>
    </source>
</evidence>
<evidence type="ECO:0000256" key="1">
    <source>
        <dbReference type="ARBA" id="ARBA00022801"/>
    </source>
</evidence>
<dbReference type="GO" id="GO:0016787">
    <property type="term" value="F:hydrolase activity"/>
    <property type="evidence" value="ECO:0007669"/>
    <property type="project" value="UniProtKB-UniRule"/>
</dbReference>
<proteinExistence type="predicted"/>
<gene>
    <name evidence="6" type="ORF">DXX92_12270</name>
</gene>
<keyword evidence="1 4" id="KW-0378">Hydrolase</keyword>
<dbReference type="CDD" id="cd07209">
    <property type="entry name" value="Pat_hypo_Ecoli_Z1214_like"/>
    <property type="match status" value="1"/>
</dbReference>
<dbReference type="PANTHER" id="PTHR14226">
    <property type="entry name" value="NEUROPATHY TARGET ESTERASE/SWISS CHEESE D.MELANOGASTER"/>
    <property type="match status" value="1"/>
</dbReference>
<dbReference type="InterPro" id="IPR002641">
    <property type="entry name" value="PNPLA_dom"/>
</dbReference>
<accession>A0A3E0UG61</accession>
<dbReference type="SUPFAM" id="SSF52151">
    <property type="entry name" value="FabD/lysophospholipase-like"/>
    <property type="match status" value="1"/>
</dbReference>
<protein>
    <submittedName>
        <fullName evidence="6">Patatin-like phospholipase family protein</fullName>
    </submittedName>
</protein>
<dbReference type="PROSITE" id="PS51635">
    <property type="entry name" value="PNPLA"/>
    <property type="match status" value="1"/>
</dbReference>
<evidence type="ECO:0000256" key="4">
    <source>
        <dbReference type="PROSITE-ProRule" id="PRU01161"/>
    </source>
</evidence>
<feature type="domain" description="PNPLA" evidence="5">
    <location>
        <begin position="14"/>
        <end position="227"/>
    </location>
</feature>
<dbReference type="PANTHER" id="PTHR14226:SF57">
    <property type="entry name" value="BLR7027 PROTEIN"/>
    <property type="match status" value="1"/>
</dbReference>
<keyword evidence="2 4" id="KW-0442">Lipid degradation</keyword>
<dbReference type="AlphaFoldDB" id="A0A3E0UG61"/>
<name>A0A3E0UG61_9GAMM</name>
<dbReference type="GO" id="GO:0016042">
    <property type="term" value="P:lipid catabolic process"/>
    <property type="evidence" value="ECO:0007669"/>
    <property type="project" value="UniProtKB-UniRule"/>
</dbReference>
<evidence type="ECO:0000259" key="5">
    <source>
        <dbReference type="PROSITE" id="PS51635"/>
    </source>
</evidence>
<reference evidence="6 7" key="1">
    <citation type="submission" date="2018-08" db="EMBL/GenBank/DDBJ databases">
        <title>Thalassotalea euphylliae genome.</title>
        <authorList>
            <person name="Summers S."/>
            <person name="Rice S.A."/>
            <person name="Freckelton M.L."/>
            <person name="Nedved B.T."/>
            <person name="Hadfield M.G."/>
        </authorList>
    </citation>
    <scope>NUCLEOTIDE SEQUENCE [LARGE SCALE GENOMIC DNA]</scope>
    <source>
        <strain evidence="6 7">H2</strain>
    </source>
</reference>
<comment type="caution">
    <text evidence="6">The sequence shown here is derived from an EMBL/GenBank/DDBJ whole genome shotgun (WGS) entry which is preliminary data.</text>
</comment>
<dbReference type="EMBL" id="QUOV01000001">
    <property type="protein sequence ID" value="REL36031.1"/>
    <property type="molecule type" value="Genomic_DNA"/>
</dbReference>
<dbReference type="RefSeq" id="WP_116000698.1">
    <property type="nucleotide sequence ID" value="NZ_QUOV01000001.1"/>
</dbReference>
<dbReference type="OrthoDB" id="9798773at2"/>
<comment type="caution">
    <text evidence="4">Lacks conserved residue(s) required for the propagation of feature annotation.</text>
</comment>
<sequence length="388" mass="43051">MTPKKTYKGSKTALLLTGGGARAAYQVGVLSAIAKFIPRNHGIPFPILCGTSAGAINTTALACYASCFHLGVKKLEWIWKNLSCDRIYRTNTAAVFNNIFSGFAAGFQADYALKRPRSLLDNAPLRQLLNQVIDFKRIDLNIKNHYLSSLSITASSYSSGDSMTFYQSARSIEPWVRAKRLSQRCQIDSEHLMASAAIPLVFPSVKIRHQHYGDGSIHQLSPLSPPIHLGAKRIFIIGVEQPKQPIHPMENNPHPPTLATVAGHMLDSVFSDTLQSDLERMNRMNATLALIDPKVRAKKSGLQQIGSFLINPSHDFNALASEYYEYLPVGVRLMLRSVGVKNDPESSLLSYLLFDKHYCGELIKLGFNDAMAQEQEIRSFLALTNEIE</sequence>
<organism evidence="6 7">
    <name type="scientific">Thalassotalea euphylliae</name>
    <dbReference type="NCBI Taxonomy" id="1655234"/>
    <lineage>
        <taxon>Bacteria</taxon>
        <taxon>Pseudomonadati</taxon>
        <taxon>Pseudomonadota</taxon>
        <taxon>Gammaproteobacteria</taxon>
        <taxon>Alteromonadales</taxon>
        <taxon>Colwelliaceae</taxon>
        <taxon>Thalassotalea</taxon>
    </lineage>
</organism>
<feature type="active site" description="Nucleophile" evidence="4">
    <location>
        <position position="52"/>
    </location>
</feature>
<keyword evidence="3 4" id="KW-0443">Lipid metabolism</keyword>
<evidence type="ECO:0000256" key="2">
    <source>
        <dbReference type="ARBA" id="ARBA00022963"/>
    </source>
</evidence>
<feature type="short sequence motif" description="GXSXG" evidence="4">
    <location>
        <begin position="50"/>
        <end position="54"/>
    </location>
</feature>
<dbReference type="InterPro" id="IPR016035">
    <property type="entry name" value="Acyl_Trfase/lysoPLipase"/>
</dbReference>
<feature type="active site" description="Proton acceptor" evidence="4">
    <location>
        <position position="214"/>
    </location>
</feature>
<evidence type="ECO:0000256" key="3">
    <source>
        <dbReference type="ARBA" id="ARBA00023098"/>
    </source>
</evidence>
<dbReference type="Pfam" id="PF01734">
    <property type="entry name" value="Patatin"/>
    <property type="match status" value="1"/>
</dbReference>
<evidence type="ECO:0000313" key="6">
    <source>
        <dbReference type="EMBL" id="REL36031.1"/>
    </source>
</evidence>
<dbReference type="Proteomes" id="UP000256999">
    <property type="component" value="Unassembled WGS sequence"/>
</dbReference>
<dbReference type="Gene3D" id="3.40.1090.10">
    <property type="entry name" value="Cytosolic phospholipase A2 catalytic domain"/>
    <property type="match status" value="1"/>
</dbReference>